<dbReference type="GO" id="GO:0016887">
    <property type="term" value="F:ATP hydrolysis activity"/>
    <property type="evidence" value="ECO:0007669"/>
    <property type="project" value="InterPro"/>
</dbReference>
<accession>A0A3G1L288</accession>
<keyword evidence="5" id="KW-0547">Nucleotide-binding</keyword>
<protein>
    <recommendedName>
        <fullName evidence="8">ABC transporter domain-containing protein</fullName>
    </recommendedName>
</protein>
<evidence type="ECO:0000256" key="2">
    <source>
        <dbReference type="ARBA" id="ARBA00005417"/>
    </source>
</evidence>
<dbReference type="Proteomes" id="UP000323521">
    <property type="component" value="Chromosome"/>
</dbReference>
<dbReference type="PROSITE" id="PS00211">
    <property type="entry name" value="ABC_TRANSPORTER_1"/>
    <property type="match status" value="1"/>
</dbReference>
<reference evidence="9 10" key="1">
    <citation type="submission" date="2016-10" db="EMBL/GenBank/DDBJ databases">
        <title>Complete Genome Sequence of Peptococcaceae strain DCMF.</title>
        <authorList>
            <person name="Edwards R.J."/>
            <person name="Holland S.I."/>
            <person name="Deshpande N.P."/>
            <person name="Wong Y.K."/>
            <person name="Ertan H."/>
            <person name="Manefield M."/>
            <person name="Russell T.L."/>
            <person name="Lee M.J."/>
        </authorList>
    </citation>
    <scope>NUCLEOTIDE SEQUENCE [LARGE SCALE GENOMIC DNA]</scope>
    <source>
        <strain evidence="9 10">DCMF</strain>
    </source>
</reference>
<dbReference type="PROSITE" id="PS50893">
    <property type="entry name" value="ABC_TRANSPORTER_2"/>
    <property type="match status" value="1"/>
</dbReference>
<dbReference type="InterPro" id="IPR003439">
    <property type="entry name" value="ABC_transporter-like_ATP-bd"/>
</dbReference>
<dbReference type="KEGG" id="fwa:DCMF_25160"/>
<dbReference type="SUPFAM" id="SSF52540">
    <property type="entry name" value="P-loop containing nucleoside triphosphate hydrolases"/>
    <property type="match status" value="1"/>
</dbReference>
<evidence type="ECO:0000256" key="4">
    <source>
        <dbReference type="ARBA" id="ARBA00022475"/>
    </source>
</evidence>
<dbReference type="Pfam" id="PF08352">
    <property type="entry name" value="oligo_HPY"/>
    <property type="match status" value="1"/>
</dbReference>
<dbReference type="FunFam" id="3.40.50.300:FF:000016">
    <property type="entry name" value="Oligopeptide ABC transporter ATP-binding component"/>
    <property type="match status" value="1"/>
</dbReference>
<dbReference type="CDD" id="cd03257">
    <property type="entry name" value="ABC_NikE_OppD_transporters"/>
    <property type="match status" value="1"/>
</dbReference>
<evidence type="ECO:0000313" key="10">
    <source>
        <dbReference type="Proteomes" id="UP000323521"/>
    </source>
</evidence>
<dbReference type="NCBIfam" id="TIGR01727">
    <property type="entry name" value="oligo_HPY"/>
    <property type="match status" value="1"/>
</dbReference>
<keyword evidence="6" id="KW-0067">ATP-binding</keyword>
<feature type="domain" description="ABC transporter" evidence="8">
    <location>
        <begin position="1"/>
        <end position="249"/>
    </location>
</feature>
<dbReference type="InterPro" id="IPR003593">
    <property type="entry name" value="AAA+_ATPase"/>
</dbReference>
<dbReference type="Pfam" id="PF00005">
    <property type="entry name" value="ABC_tran"/>
    <property type="match status" value="1"/>
</dbReference>
<dbReference type="PANTHER" id="PTHR43297:SF2">
    <property type="entry name" value="DIPEPTIDE TRANSPORT ATP-BINDING PROTEIN DPPD"/>
    <property type="match status" value="1"/>
</dbReference>
<gene>
    <name evidence="9" type="ORF">DCMF_25160</name>
</gene>
<sequence>MENVQVQYRGAGGASKIIRNLDLALEKHQTLGIVGESGSGKTTLIRAVLGLLPPGGVITGGRILFQGQDLLKLSREERRRIRGRRIGMIFQEPGAALNPVRKIGAQFSDALCAHFPMPKQEARQRALDMLAKMLLPDPEKIFTSYSFQLSGGMKQRVTIALALALEPELLLADEPTSALDVTVQAQMIKEMQRLQQELKTSIILVSHNMGVVAQMADRIGVMYGGELVEWGPKERVINHPGHPYTKALLSSIPRLDQKERLLPSISGQPPRFGEMPRGCTFSPRCPEAVSICAPQSPGRFVDGWGHMVCCTKIKKGMGWTSYPTSKEAAGI</sequence>
<keyword evidence="4" id="KW-1003">Cell membrane</keyword>
<dbReference type="InterPro" id="IPR013563">
    <property type="entry name" value="Oligopep_ABC_C"/>
</dbReference>
<dbReference type="OrthoDB" id="9779287at2"/>
<dbReference type="Gene3D" id="3.40.50.300">
    <property type="entry name" value="P-loop containing nucleotide triphosphate hydrolases"/>
    <property type="match status" value="1"/>
</dbReference>
<evidence type="ECO:0000256" key="7">
    <source>
        <dbReference type="ARBA" id="ARBA00023136"/>
    </source>
</evidence>
<keyword evidence="10" id="KW-1185">Reference proteome</keyword>
<dbReference type="AlphaFoldDB" id="A0A3G1L288"/>
<dbReference type="InterPro" id="IPR017871">
    <property type="entry name" value="ABC_transporter-like_CS"/>
</dbReference>
<evidence type="ECO:0000256" key="6">
    <source>
        <dbReference type="ARBA" id="ARBA00022840"/>
    </source>
</evidence>
<dbReference type="InterPro" id="IPR050388">
    <property type="entry name" value="ABC_Ni/Peptide_Import"/>
</dbReference>
<evidence type="ECO:0000259" key="8">
    <source>
        <dbReference type="PROSITE" id="PS50893"/>
    </source>
</evidence>
<evidence type="ECO:0000256" key="3">
    <source>
        <dbReference type="ARBA" id="ARBA00022448"/>
    </source>
</evidence>
<dbReference type="GO" id="GO:0015833">
    <property type="term" value="P:peptide transport"/>
    <property type="evidence" value="ECO:0007669"/>
    <property type="project" value="InterPro"/>
</dbReference>
<name>A0A3G1L288_FORW1</name>
<dbReference type="EMBL" id="CP017634">
    <property type="protein sequence ID" value="ATW28896.1"/>
    <property type="molecule type" value="Genomic_DNA"/>
</dbReference>
<proteinExistence type="inferred from homology"/>
<comment type="similarity">
    <text evidence="2">Belongs to the ABC transporter superfamily.</text>
</comment>
<comment type="subcellular location">
    <subcellularLocation>
        <location evidence="1">Cell membrane</location>
        <topology evidence="1">Peripheral membrane protein</topology>
    </subcellularLocation>
</comment>
<evidence type="ECO:0000313" key="9">
    <source>
        <dbReference type="EMBL" id="ATW28896.1"/>
    </source>
</evidence>
<dbReference type="PANTHER" id="PTHR43297">
    <property type="entry name" value="OLIGOPEPTIDE TRANSPORT ATP-BINDING PROTEIN APPD"/>
    <property type="match status" value="1"/>
</dbReference>
<dbReference type="SMART" id="SM00382">
    <property type="entry name" value="AAA"/>
    <property type="match status" value="1"/>
</dbReference>
<dbReference type="GO" id="GO:0005886">
    <property type="term" value="C:plasma membrane"/>
    <property type="evidence" value="ECO:0007669"/>
    <property type="project" value="UniProtKB-SubCell"/>
</dbReference>
<keyword evidence="7" id="KW-0472">Membrane</keyword>
<organism evidence="9 10">
    <name type="scientific">Formimonas warabiya</name>
    <dbReference type="NCBI Taxonomy" id="1761012"/>
    <lineage>
        <taxon>Bacteria</taxon>
        <taxon>Bacillati</taxon>
        <taxon>Bacillota</taxon>
        <taxon>Clostridia</taxon>
        <taxon>Eubacteriales</taxon>
        <taxon>Peptococcaceae</taxon>
        <taxon>Candidatus Formimonas</taxon>
    </lineage>
</organism>
<dbReference type="InterPro" id="IPR027417">
    <property type="entry name" value="P-loop_NTPase"/>
</dbReference>
<dbReference type="GO" id="GO:0005524">
    <property type="term" value="F:ATP binding"/>
    <property type="evidence" value="ECO:0007669"/>
    <property type="project" value="UniProtKB-KW"/>
</dbReference>
<evidence type="ECO:0000256" key="5">
    <source>
        <dbReference type="ARBA" id="ARBA00022741"/>
    </source>
</evidence>
<evidence type="ECO:0000256" key="1">
    <source>
        <dbReference type="ARBA" id="ARBA00004202"/>
    </source>
</evidence>
<keyword evidence="3" id="KW-0813">Transport</keyword>